<evidence type="ECO:0008006" key="5">
    <source>
        <dbReference type="Google" id="ProtNLM"/>
    </source>
</evidence>
<protein>
    <recommendedName>
        <fullName evidence="5">INO80 complex subunit E</fullName>
    </recommendedName>
</protein>
<keyword evidence="4" id="KW-1185">Reference proteome</keyword>
<sequence length="501" mass="50632">MAVTVAGCSAGGELGALVMPAAAQRNSACGHASLALLALTLTLATARADLHVCEGSFFERAPPAHVALSGLKTECHALADGRTFATLHDPGCGATIYTAFHLSPSNGWGKGVAQEGDEGGTEDAGEESTVFVPALYKRGQNAAPPALASPLQKMDSLSAEVVESKVIPLCSKTGGDVYVQTGVGGLNKCQTGAAWTAACCAVPEGSGSFSVGIMQGEGKELQTVSVKELEEWVGVQELFSGGCGESGGQGEEEVDSFLRESLDSSCQDLPLAEESEEQAASHAAMLGDEPDPEETSESDDGGILLYVLSSVASLLCSPFFAVASALADFLSQVAYVLQEDAAVLAAVPGDGLALTQSLASGVASGVEGAWDVMYCVGATGAGSVYACASALGGILLLSFQEGLAGMATLACDALGLATGTLERGWDVGGAVVGWAGQQVGEYLGTVGSELMQQTVTVGDGMGTLAWRGQRGMCHLLQALGGIMGGLLENTVGNVQEAFGGE</sequence>
<comment type="caution">
    <text evidence="3">The sequence shown here is derived from an EMBL/GenBank/DDBJ whole genome shotgun (WGS) entry which is preliminary data.</text>
</comment>
<dbReference type="EMBL" id="JAROKS010000016">
    <property type="protein sequence ID" value="KAK1795364.1"/>
    <property type="molecule type" value="Genomic_DNA"/>
</dbReference>
<name>A0AAD9DWH7_9TELE</name>
<keyword evidence="2" id="KW-0732">Signal</keyword>
<dbReference type="AlphaFoldDB" id="A0AAD9DWH7"/>
<proteinExistence type="predicted"/>
<feature type="compositionally biased region" description="Acidic residues" evidence="1">
    <location>
        <begin position="288"/>
        <end position="298"/>
    </location>
</feature>
<accession>A0AAD9DWH7</accession>
<evidence type="ECO:0000313" key="4">
    <source>
        <dbReference type="Proteomes" id="UP001239994"/>
    </source>
</evidence>
<dbReference type="Proteomes" id="UP001239994">
    <property type="component" value="Unassembled WGS sequence"/>
</dbReference>
<gene>
    <name evidence="3" type="ORF">P4O66_010543</name>
</gene>
<feature type="signal peptide" evidence="2">
    <location>
        <begin position="1"/>
        <end position="48"/>
    </location>
</feature>
<reference evidence="3" key="1">
    <citation type="submission" date="2023-03" db="EMBL/GenBank/DDBJ databases">
        <title>Electrophorus voltai genome.</title>
        <authorList>
            <person name="Bian C."/>
        </authorList>
    </citation>
    <scope>NUCLEOTIDE SEQUENCE</scope>
    <source>
        <strain evidence="3">CB-2022</strain>
        <tissue evidence="3">Muscle</tissue>
    </source>
</reference>
<organism evidence="3 4">
    <name type="scientific">Electrophorus voltai</name>
    <dbReference type="NCBI Taxonomy" id="2609070"/>
    <lineage>
        <taxon>Eukaryota</taxon>
        <taxon>Metazoa</taxon>
        <taxon>Chordata</taxon>
        <taxon>Craniata</taxon>
        <taxon>Vertebrata</taxon>
        <taxon>Euteleostomi</taxon>
        <taxon>Actinopterygii</taxon>
        <taxon>Neopterygii</taxon>
        <taxon>Teleostei</taxon>
        <taxon>Ostariophysi</taxon>
        <taxon>Gymnotiformes</taxon>
        <taxon>Gymnotoidei</taxon>
        <taxon>Gymnotidae</taxon>
        <taxon>Electrophorus</taxon>
    </lineage>
</organism>
<dbReference type="PANTHER" id="PTHR21472:SF23">
    <property type="entry name" value="INO80 COMPLEX SUBUNIT E"/>
    <property type="match status" value="1"/>
</dbReference>
<dbReference type="PANTHER" id="PTHR21472">
    <property type="entry name" value="ENDONUCLEASE DOMAIN-CONTAINING 1 PROTEIN ENDOD1"/>
    <property type="match status" value="1"/>
</dbReference>
<feature type="region of interest" description="Disordered" evidence="1">
    <location>
        <begin position="277"/>
        <end position="298"/>
    </location>
</feature>
<feature type="chain" id="PRO_5041999908" description="INO80 complex subunit E" evidence="2">
    <location>
        <begin position="49"/>
        <end position="501"/>
    </location>
</feature>
<evidence type="ECO:0000256" key="2">
    <source>
        <dbReference type="SAM" id="SignalP"/>
    </source>
</evidence>
<evidence type="ECO:0000313" key="3">
    <source>
        <dbReference type="EMBL" id="KAK1795364.1"/>
    </source>
</evidence>
<dbReference type="InterPro" id="IPR039015">
    <property type="entry name" value="ENDOD1"/>
</dbReference>
<evidence type="ECO:0000256" key="1">
    <source>
        <dbReference type="SAM" id="MobiDB-lite"/>
    </source>
</evidence>